<gene>
    <name evidence="4" type="ORF">TrST_g8561</name>
</gene>
<dbReference type="PROSITE" id="PS50103">
    <property type="entry name" value="ZF_C3H1"/>
    <property type="match status" value="1"/>
</dbReference>
<dbReference type="InterPro" id="IPR000571">
    <property type="entry name" value="Znf_CCCH"/>
</dbReference>
<keyword evidence="1" id="KW-0862">Zinc</keyword>
<keyword evidence="1" id="KW-0479">Metal-binding</keyword>
<evidence type="ECO:0000256" key="2">
    <source>
        <dbReference type="SAM" id="MobiDB-lite"/>
    </source>
</evidence>
<feature type="compositionally biased region" description="Low complexity" evidence="2">
    <location>
        <begin position="315"/>
        <end position="352"/>
    </location>
</feature>
<keyword evidence="1" id="KW-0863">Zinc-finger</keyword>
<feature type="region of interest" description="Disordered" evidence="2">
    <location>
        <begin position="1"/>
        <end position="46"/>
    </location>
</feature>
<keyword evidence="5" id="KW-1185">Reference proteome</keyword>
<dbReference type="GO" id="GO:0008270">
    <property type="term" value="F:zinc ion binding"/>
    <property type="evidence" value="ECO:0007669"/>
    <property type="project" value="UniProtKB-KW"/>
</dbReference>
<name>A0A9W7AXF7_9STRA</name>
<evidence type="ECO:0000313" key="4">
    <source>
        <dbReference type="EMBL" id="GMH77745.1"/>
    </source>
</evidence>
<evidence type="ECO:0000313" key="5">
    <source>
        <dbReference type="Proteomes" id="UP001165085"/>
    </source>
</evidence>
<dbReference type="OrthoDB" id="204379at2759"/>
<evidence type="ECO:0000259" key="3">
    <source>
        <dbReference type="PROSITE" id="PS50103"/>
    </source>
</evidence>
<dbReference type="Proteomes" id="UP001165085">
    <property type="component" value="Unassembled WGS sequence"/>
</dbReference>
<feature type="compositionally biased region" description="Polar residues" evidence="2">
    <location>
        <begin position="21"/>
        <end position="46"/>
    </location>
</feature>
<reference evidence="5" key="1">
    <citation type="journal article" date="2023" name="Commun. Biol.">
        <title>Genome analysis of Parmales, the sister group of diatoms, reveals the evolutionary specialization of diatoms from phago-mixotrophs to photoautotrophs.</title>
        <authorList>
            <person name="Ban H."/>
            <person name="Sato S."/>
            <person name="Yoshikawa S."/>
            <person name="Yamada K."/>
            <person name="Nakamura Y."/>
            <person name="Ichinomiya M."/>
            <person name="Sato N."/>
            <person name="Blanc-Mathieu R."/>
            <person name="Endo H."/>
            <person name="Kuwata A."/>
            <person name="Ogata H."/>
        </authorList>
    </citation>
    <scope>NUCLEOTIDE SEQUENCE [LARGE SCALE GENOMIC DNA]</scope>
    <source>
        <strain evidence="5">NIES 3701</strain>
    </source>
</reference>
<feature type="compositionally biased region" description="Polar residues" evidence="2">
    <location>
        <begin position="1"/>
        <end position="13"/>
    </location>
</feature>
<evidence type="ECO:0000256" key="1">
    <source>
        <dbReference type="PROSITE-ProRule" id="PRU00723"/>
    </source>
</evidence>
<accession>A0A9W7AXF7</accession>
<dbReference type="Gene3D" id="4.10.1000.10">
    <property type="entry name" value="Zinc finger, CCCH-type"/>
    <property type="match status" value="1"/>
</dbReference>
<organism evidence="4 5">
    <name type="scientific">Triparma strigata</name>
    <dbReference type="NCBI Taxonomy" id="1606541"/>
    <lineage>
        <taxon>Eukaryota</taxon>
        <taxon>Sar</taxon>
        <taxon>Stramenopiles</taxon>
        <taxon>Ochrophyta</taxon>
        <taxon>Bolidophyceae</taxon>
        <taxon>Parmales</taxon>
        <taxon>Triparmaceae</taxon>
        <taxon>Triparma</taxon>
    </lineage>
</organism>
<feature type="region of interest" description="Disordered" evidence="2">
    <location>
        <begin position="263"/>
        <end position="355"/>
    </location>
</feature>
<protein>
    <recommendedName>
        <fullName evidence="3">C3H1-type domain-containing protein</fullName>
    </recommendedName>
</protein>
<sequence>MSFTGGNPGSFSSGGLWGGPSPTTNPFQTNPKSTQAAPPNLFASTTLSSSLGLNPSPISTGFSRPQCSPVTLTPQLNTALEKFIEELAASLATPESPPIPDHLPSYVIAQVIESFHMSPTPTDLDCYDELQELITEYLGGSGGSDVLDKVFKWIQTSQEEGGASTLLAPPKSTFEGAGSKLTGNAREFTPLGSANAFSVEHQQHAHIPGNATPPIGITPSYNANAAPFVYGGVTNDAPVVDMGEDAFPSLSSSIGKEAFPALGSSAGSGGSKSSSKRSKNPAVLSSIEDDLNPKPPTTEGRPPIPPSRERKASNAGSSPGSDLASSLAASLFSSTTRPRSNSSIQSSSPKSPVLDAVDPESFVSPSLLPSGWFSLPHGISTATPALPSATQTKVNNILPYLHSLHPTISQPALQLSLTLARGNIPLTSYLLDRAGSLPPICRHLLSGGCYRSDCIYSHDMSRHTCTFWLRGRCKEVDSGCKFFHGFGEPGEAWEEVKEEYESYYGTEGVEGHYGAAPVQQGFEGGEYEGEAGVLEWGGQGYEPHEEISQVP</sequence>
<proteinExistence type="predicted"/>
<dbReference type="AlphaFoldDB" id="A0A9W7AXF7"/>
<feature type="zinc finger region" description="C3H1-type" evidence="1">
    <location>
        <begin position="459"/>
        <end position="487"/>
    </location>
</feature>
<comment type="caution">
    <text evidence="4">The sequence shown here is derived from an EMBL/GenBank/DDBJ whole genome shotgun (WGS) entry which is preliminary data.</text>
</comment>
<dbReference type="EMBL" id="BRXY01000212">
    <property type="protein sequence ID" value="GMH77745.1"/>
    <property type="molecule type" value="Genomic_DNA"/>
</dbReference>
<feature type="domain" description="C3H1-type" evidence="3">
    <location>
        <begin position="459"/>
        <end position="487"/>
    </location>
</feature>